<reference evidence="3" key="1">
    <citation type="submission" date="2025-08" db="UniProtKB">
        <authorList>
            <consortium name="RefSeq"/>
        </authorList>
    </citation>
    <scope>IDENTIFICATION</scope>
    <source>
        <tissue evidence="3">Epidermis and Blubber</tissue>
    </source>
</reference>
<feature type="compositionally biased region" description="Pro residues" evidence="1">
    <location>
        <begin position="179"/>
        <end position="192"/>
    </location>
</feature>
<dbReference type="GeneID" id="118880940"/>
<feature type="compositionally biased region" description="Low complexity" evidence="1">
    <location>
        <begin position="227"/>
        <end position="240"/>
    </location>
</feature>
<feature type="compositionally biased region" description="Basic residues" evidence="1">
    <location>
        <begin position="214"/>
        <end position="226"/>
    </location>
</feature>
<feature type="compositionally biased region" description="Pro residues" evidence="1">
    <location>
        <begin position="296"/>
        <end position="306"/>
    </location>
</feature>
<proteinExistence type="predicted"/>
<organism evidence="2 3">
    <name type="scientific">Balaenoptera musculus</name>
    <name type="common">Blue whale</name>
    <dbReference type="NCBI Taxonomy" id="9771"/>
    <lineage>
        <taxon>Eukaryota</taxon>
        <taxon>Metazoa</taxon>
        <taxon>Chordata</taxon>
        <taxon>Craniata</taxon>
        <taxon>Vertebrata</taxon>
        <taxon>Euteleostomi</taxon>
        <taxon>Mammalia</taxon>
        <taxon>Eutheria</taxon>
        <taxon>Laurasiatheria</taxon>
        <taxon>Artiodactyla</taxon>
        <taxon>Whippomorpha</taxon>
        <taxon>Cetacea</taxon>
        <taxon>Mysticeti</taxon>
        <taxon>Balaenopteridae</taxon>
        <taxon>Balaenoptera</taxon>
    </lineage>
</organism>
<dbReference type="RefSeq" id="XP_036681054.1">
    <property type="nucleotide sequence ID" value="XM_036825159.1"/>
</dbReference>
<evidence type="ECO:0000256" key="1">
    <source>
        <dbReference type="SAM" id="MobiDB-lite"/>
    </source>
</evidence>
<protein>
    <submittedName>
        <fullName evidence="3">Serine/arginine repetitive matrix protein 1-like</fullName>
    </submittedName>
</protein>
<sequence length="324" mass="35042">MNAAKPSAPPEQTSNSSDCDAGGCPRAREETPPSPVTTSYFTTPVVDHPRHPAHRLVSSSSFCDRGHQDMWLPPERGTRENALAAKGCGAGAGEEGRRREGKHPRPARRVSTRVALNFVIPASARVLGHPRPADPRSPDPPNPTPALDTRRRPLTTARSAIRRRETRTAHRRPRQSRPPSAPAAPPPPPTRPFPQRLASTVRKPLSRSLARPLRPSRRRSSPRAPRRQGSPPRRPAQPAGWKRPPRGVRLQLPPSVASPRLSDRRGASRSRGKAGSARPIGVAYGRRRVQSAPPACQAPPLTPAQVPPEAGTKGAEVGKAQSLR</sequence>
<keyword evidence="2" id="KW-1185">Reference proteome</keyword>
<accession>A0A8B8V884</accession>
<dbReference type="Proteomes" id="UP000694857">
    <property type="component" value="Chromosome 15"/>
</dbReference>
<feature type="region of interest" description="Disordered" evidence="1">
    <location>
        <begin position="1"/>
        <end position="53"/>
    </location>
</feature>
<feature type="compositionally biased region" description="Basic residues" evidence="1">
    <location>
        <begin position="99"/>
        <end position="111"/>
    </location>
</feature>
<name>A0A8B8V884_BALMU</name>
<dbReference type="AlphaFoldDB" id="A0A8B8V884"/>
<feature type="region of interest" description="Disordered" evidence="1">
    <location>
        <begin position="68"/>
        <end position="324"/>
    </location>
</feature>
<gene>
    <name evidence="3" type="primary">LOC118880940</name>
</gene>
<evidence type="ECO:0000313" key="3">
    <source>
        <dbReference type="RefSeq" id="XP_036681054.1"/>
    </source>
</evidence>
<dbReference type="KEGG" id="bmus:118880940"/>
<evidence type="ECO:0000313" key="2">
    <source>
        <dbReference type="Proteomes" id="UP000694857"/>
    </source>
</evidence>